<evidence type="ECO:0000259" key="3">
    <source>
        <dbReference type="PROSITE" id="PS50006"/>
    </source>
</evidence>
<dbReference type="Gene3D" id="2.60.200.20">
    <property type="match status" value="1"/>
</dbReference>
<feature type="domain" description="FHA" evidence="3">
    <location>
        <begin position="23"/>
        <end position="72"/>
    </location>
</feature>
<dbReference type="PROSITE" id="PS50006">
    <property type="entry name" value="FHA_DOMAIN"/>
    <property type="match status" value="1"/>
</dbReference>
<accession>A0A382BDL6</accession>
<dbReference type="PANTHER" id="PTHR23308">
    <property type="entry name" value="NUCLEAR INHIBITOR OF PROTEIN PHOSPHATASE-1"/>
    <property type="match status" value="1"/>
</dbReference>
<keyword evidence="2" id="KW-1133">Transmembrane helix</keyword>
<protein>
    <recommendedName>
        <fullName evidence="3">FHA domain-containing protein</fullName>
    </recommendedName>
</protein>
<dbReference type="EMBL" id="UINC01029344">
    <property type="protein sequence ID" value="SVB11896.1"/>
    <property type="molecule type" value="Genomic_DNA"/>
</dbReference>
<dbReference type="AlphaFoldDB" id="A0A382BDL6"/>
<proteinExistence type="predicted"/>
<evidence type="ECO:0000256" key="1">
    <source>
        <dbReference type="SAM" id="MobiDB-lite"/>
    </source>
</evidence>
<dbReference type="InterPro" id="IPR008984">
    <property type="entry name" value="SMAD_FHA_dom_sf"/>
</dbReference>
<evidence type="ECO:0000256" key="2">
    <source>
        <dbReference type="SAM" id="Phobius"/>
    </source>
</evidence>
<reference evidence="4" key="1">
    <citation type="submission" date="2018-05" db="EMBL/GenBank/DDBJ databases">
        <authorList>
            <person name="Lanie J.A."/>
            <person name="Ng W.-L."/>
            <person name="Kazmierczak K.M."/>
            <person name="Andrzejewski T.M."/>
            <person name="Davidsen T.M."/>
            <person name="Wayne K.J."/>
            <person name="Tettelin H."/>
            <person name="Glass J.I."/>
            <person name="Rusch D."/>
            <person name="Podicherti R."/>
            <person name="Tsui H.-C.T."/>
            <person name="Winkler M.E."/>
        </authorList>
    </citation>
    <scope>NUCLEOTIDE SEQUENCE</scope>
</reference>
<sequence length="162" mass="17275">MPKLIVLTEGIEPTSFELTKEATSVGRVDENDITLPHQSVSGSHAELVLRGADVHVRDLGSTNGTYINGNKVAESPLQPSEVIAFGEVELKIDGPRKAQSHDKHLEQGVRLGNLDSAPKGPAKGFSKKSDKSGKYFVIFGVVVAIVVIAVLAMAWIKFKGGS</sequence>
<dbReference type="CDD" id="cd00060">
    <property type="entry name" value="FHA"/>
    <property type="match status" value="1"/>
</dbReference>
<dbReference type="SMART" id="SM00240">
    <property type="entry name" value="FHA"/>
    <property type="match status" value="1"/>
</dbReference>
<dbReference type="SUPFAM" id="SSF49879">
    <property type="entry name" value="SMAD/FHA domain"/>
    <property type="match status" value="1"/>
</dbReference>
<keyword evidence="2" id="KW-0812">Transmembrane</keyword>
<gene>
    <name evidence="4" type="ORF">METZ01_LOCUS164750</name>
</gene>
<dbReference type="InterPro" id="IPR000253">
    <property type="entry name" value="FHA_dom"/>
</dbReference>
<dbReference type="InterPro" id="IPR050923">
    <property type="entry name" value="Cell_Proc_Reg/RNA_Proc"/>
</dbReference>
<evidence type="ECO:0000313" key="4">
    <source>
        <dbReference type="EMBL" id="SVB11896.1"/>
    </source>
</evidence>
<dbReference type="Pfam" id="PF00498">
    <property type="entry name" value="FHA"/>
    <property type="match status" value="1"/>
</dbReference>
<name>A0A382BDL6_9ZZZZ</name>
<keyword evidence="2" id="KW-0472">Membrane</keyword>
<organism evidence="4">
    <name type="scientific">marine metagenome</name>
    <dbReference type="NCBI Taxonomy" id="408172"/>
    <lineage>
        <taxon>unclassified sequences</taxon>
        <taxon>metagenomes</taxon>
        <taxon>ecological metagenomes</taxon>
    </lineage>
</organism>
<feature type="transmembrane region" description="Helical" evidence="2">
    <location>
        <begin position="135"/>
        <end position="156"/>
    </location>
</feature>
<feature type="region of interest" description="Disordered" evidence="1">
    <location>
        <begin position="110"/>
        <end position="129"/>
    </location>
</feature>